<gene>
    <name evidence="1" type="ORF">HID58_086926</name>
</gene>
<protein>
    <submittedName>
        <fullName evidence="1">Uncharacterized protein</fullName>
    </submittedName>
</protein>
<sequence>MWIVWQLYGQVLSLVQLMSSLNSSVTMVDRFQRIYSHSSRFCRF</sequence>
<organism evidence="1 2">
    <name type="scientific">Brassica napus</name>
    <name type="common">Rape</name>
    <dbReference type="NCBI Taxonomy" id="3708"/>
    <lineage>
        <taxon>Eukaryota</taxon>
        <taxon>Viridiplantae</taxon>
        <taxon>Streptophyta</taxon>
        <taxon>Embryophyta</taxon>
        <taxon>Tracheophyta</taxon>
        <taxon>Spermatophyta</taxon>
        <taxon>Magnoliopsida</taxon>
        <taxon>eudicotyledons</taxon>
        <taxon>Gunneridae</taxon>
        <taxon>Pentapetalae</taxon>
        <taxon>rosids</taxon>
        <taxon>malvids</taxon>
        <taxon>Brassicales</taxon>
        <taxon>Brassicaceae</taxon>
        <taxon>Brassiceae</taxon>
        <taxon>Brassica</taxon>
    </lineage>
</organism>
<reference evidence="1 2" key="1">
    <citation type="submission" date="2021-05" db="EMBL/GenBank/DDBJ databases">
        <title>Genome Assembly of Synthetic Allotetraploid Brassica napus Reveals Homoeologous Exchanges between Subgenomes.</title>
        <authorList>
            <person name="Davis J.T."/>
        </authorList>
    </citation>
    <scope>NUCLEOTIDE SEQUENCE [LARGE SCALE GENOMIC DNA]</scope>
    <source>
        <strain evidence="2">cv. Da-Ae</strain>
        <tissue evidence="1">Seedling</tissue>
    </source>
</reference>
<evidence type="ECO:0000313" key="2">
    <source>
        <dbReference type="Proteomes" id="UP000824890"/>
    </source>
</evidence>
<proteinExistence type="predicted"/>
<comment type="caution">
    <text evidence="1">The sequence shown here is derived from an EMBL/GenBank/DDBJ whole genome shotgun (WGS) entry which is preliminary data.</text>
</comment>
<dbReference type="EMBL" id="JAGKQM010000019">
    <property type="protein sequence ID" value="KAH0858665.1"/>
    <property type="molecule type" value="Genomic_DNA"/>
</dbReference>
<name>A0ABQ7XRQ3_BRANA</name>
<evidence type="ECO:0000313" key="1">
    <source>
        <dbReference type="EMBL" id="KAH0858665.1"/>
    </source>
</evidence>
<accession>A0ABQ7XRQ3</accession>
<dbReference type="Proteomes" id="UP000824890">
    <property type="component" value="Unassembled WGS sequence"/>
</dbReference>
<keyword evidence="2" id="KW-1185">Reference proteome</keyword>